<dbReference type="VEuPathDB" id="TriTrypDB:TcYC6_0105070"/>
<protein>
    <submittedName>
        <fullName evidence="1">Putative UDP-Gal or UDP-GlcNAc-dependent glycosyltransferase</fullName>
    </submittedName>
</protein>
<dbReference type="VEuPathDB" id="TriTrypDB:TCSYLVIO_011001"/>
<dbReference type="AlphaFoldDB" id="A0A2V2UT90"/>
<dbReference type="VEuPathDB" id="TriTrypDB:C3747_327g3"/>
<organism evidence="1 2">
    <name type="scientific">Trypanosoma cruzi</name>
    <dbReference type="NCBI Taxonomy" id="5693"/>
    <lineage>
        <taxon>Eukaryota</taxon>
        <taxon>Discoba</taxon>
        <taxon>Euglenozoa</taxon>
        <taxon>Kinetoplastea</taxon>
        <taxon>Metakinetoplastina</taxon>
        <taxon>Trypanosomatida</taxon>
        <taxon>Trypanosomatidae</taxon>
        <taxon>Trypanosoma</taxon>
        <taxon>Schizotrypanum</taxon>
    </lineage>
</organism>
<dbReference type="Proteomes" id="UP000246121">
    <property type="component" value="Unassembled WGS sequence"/>
</dbReference>
<proteinExistence type="predicted"/>
<name>A0A2V2UT90_TRYCR</name>
<dbReference type="VEuPathDB" id="TriTrypDB:C4B63_92g31"/>
<dbReference type="EMBL" id="PRFA01000092">
    <property type="protein sequence ID" value="PWU87425.1"/>
    <property type="molecule type" value="Genomic_DNA"/>
</dbReference>
<evidence type="ECO:0000313" key="2">
    <source>
        <dbReference type="Proteomes" id="UP000246121"/>
    </source>
</evidence>
<accession>A0A2V2UT90</accession>
<keyword evidence="1" id="KW-0808">Transferase</keyword>
<dbReference type="GO" id="GO:0016740">
    <property type="term" value="F:transferase activity"/>
    <property type="evidence" value="ECO:0007669"/>
    <property type="project" value="UniProtKB-KW"/>
</dbReference>
<evidence type="ECO:0000313" key="1">
    <source>
        <dbReference type="EMBL" id="PWU87425.1"/>
    </source>
</evidence>
<dbReference type="VEuPathDB" id="TriTrypDB:TcBrA4_0054290"/>
<comment type="caution">
    <text evidence="1">The sequence shown here is derived from an EMBL/GenBank/DDBJ whole genome shotgun (WGS) entry which is preliminary data.</text>
</comment>
<sequence>MAKTKLPTMKRKLKRVAVLLILFIAVTNLLYLGFDTAADDGAPEPNNLRHPRAAAVDDAALAYIPRRVVDTWSRREYLVVLGHPLYGRRGEANTTQPAAVDVLAVPRSGDEGERLHRCDACAVRPWTTPVARLRLLCRAAGGGGAVERCGCAANERGPCFAREKSRSWGFSGIEASIGMTRKTYMWFDLAPRIFPNASYIAKGDDDIFLRVPLFVAHLRLLPRRGIYMGLCWIIVMGEGPFYTCVVYDWLVLHLVEGCGGGVGVLRTAAAPGIPAVQQGT</sequence>
<reference evidence="1 2" key="1">
    <citation type="journal article" date="2018" name="Microb. Genom.">
        <title>Expanding an expanded genome: long-read sequencing of Trypanosoma cruzi.</title>
        <authorList>
            <person name="Berna L."/>
            <person name="Rodriguez M."/>
            <person name="Chiribao M.L."/>
            <person name="Parodi-Talice A."/>
            <person name="Pita S."/>
            <person name="Rijo G."/>
            <person name="Alvarez-Valin F."/>
            <person name="Robello C."/>
        </authorList>
    </citation>
    <scope>NUCLEOTIDE SEQUENCE [LARGE SCALE GENOMIC DNA]</scope>
    <source>
        <strain evidence="1 2">Dm28c</strain>
    </source>
</reference>
<gene>
    <name evidence="1" type="ORF">C4B63_92g31</name>
</gene>